<sequence length="74" mass="8496">MVHRVPSPPPKRRCVEVKSSIPDILQGELARLDPRFNVKLDPMQHAGSHDIHLVCRLGRQYMQGISLFYRVDSC</sequence>
<gene>
    <name evidence="2" type="ORF">DPMN_011766</name>
</gene>
<dbReference type="InterPro" id="IPR048386">
    <property type="entry name" value="Med15_C"/>
</dbReference>
<evidence type="ECO:0000313" key="2">
    <source>
        <dbReference type="EMBL" id="KAH3887747.1"/>
    </source>
</evidence>
<dbReference type="Pfam" id="PF21539">
    <property type="entry name" value="Med15_C"/>
    <property type="match status" value="1"/>
</dbReference>
<reference evidence="2" key="2">
    <citation type="submission" date="2020-11" db="EMBL/GenBank/DDBJ databases">
        <authorList>
            <person name="McCartney M.A."/>
            <person name="Auch B."/>
            <person name="Kono T."/>
            <person name="Mallez S."/>
            <person name="Becker A."/>
            <person name="Gohl D.M."/>
            <person name="Silverstein K.A.T."/>
            <person name="Koren S."/>
            <person name="Bechman K.B."/>
            <person name="Herman A."/>
            <person name="Abrahante J.E."/>
            <person name="Garbe J."/>
        </authorList>
    </citation>
    <scope>NUCLEOTIDE SEQUENCE</scope>
    <source>
        <strain evidence="2">Duluth1</strain>
        <tissue evidence="2">Whole animal</tissue>
    </source>
</reference>
<name>A0A9D4S2R4_DREPO</name>
<accession>A0A9D4S2R4</accession>
<dbReference type="Proteomes" id="UP000828390">
    <property type="component" value="Unassembled WGS sequence"/>
</dbReference>
<organism evidence="2 3">
    <name type="scientific">Dreissena polymorpha</name>
    <name type="common">Zebra mussel</name>
    <name type="synonym">Mytilus polymorpha</name>
    <dbReference type="NCBI Taxonomy" id="45954"/>
    <lineage>
        <taxon>Eukaryota</taxon>
        <taxon>Metazoa</taxon>
        <taxon>Spiralia</taxon>
        <taxon>Lophotrochozoa</taxon>
        <taxon>Mollusca</taxon>
        <taxon>Bivalvia</taxon>
        <taxon>Autobranchia</taxon>
        <taxon>Heteroconchia</taxon>
        <taxon>Euheterodonta</taxon>
        <taxon>Imparidentia</taxon>
        <taxon>Neoheterodontei</taxon>
        <taxon>Myida</taxon>
        <taxon>Dreissenoidea</taxon>
        <taxon>Dreissenidae</taxon>
        <taxon>Dreissena</taxon>
    </lineage>
</organism>
<protein>
    <recommendedName>
        <fullName evidence="1">ARC105/Med15 mediator subunit C-terminal domain-containing protein</fullName>
    </recommendedName>
</protein>
<keyword evidence="3" id="KW-1185">Reference proteome</keyword>
<proteinExistence type="predicted"/>
<dbReference type="EMBL" id="JAIWYP010000001">
    <property type="protein sequence ID" value="KAH3887747.1"/>
    <property type="molecule type" value="Genomic_DNA"/>
</dbReference>
<feature type="domain" description="ARC105/Med15 mediator subunit C-terminal" evidence="1">
    <location>
        <begin position="21"/>
        <end position="60"/>
    </location>
</feature>
<evidence type="ECO:0000313" key="3">
    <source>
        <dbReference type="Proteomes" id="UP000828390"/>
    </source>
</evidence>
<evidence type="ECO:0000259" key="1">
    <source>
        <dbReference type="Pfam" id="PF21539"/>
    </source>
</evidence>
<reference evidence="2" key="1">
    <citation type="journal article" date="2019" name="bioRxiv">
        <title>The Genome of the Zebra Mussel, Dreissena polymorpha: A Resource for Invasive Species Research.</title>
        <authorList>
            <person name="McCartney M.A."/>
            <person name="Auch B."/>
            <person name="Kono T."/>
            <person name="Mallez S."/>
            <person name="Zhang Y."/>
            <person name="Obille A."/>
            <person name="Becker A."/>
            <person name="Abrahante J.E."/>
            <person name="Garbe J."/>
            <person name="Badalamenti J.P."/>
            <person name="Herman A."/>
            <person name="Mangelson H."/>
            <person name="Liachko I."/>
            <person name="Sullivan S."/>
            <person name="Sone E.D."/>
            <person name="Koren S."/>
            <person name="Silverstein K.A.T."/>
            <person name="Beckman K.B."/>
            <person name="Gohl D.M."/>
        </authorList>
    </citation>
    <scope>NUCLEOTIDE SEQUENCE</scope>
    <source>
        <strain evidence="2">Duluth1</strain>
        <tissue evidence="2">Whole animal</tissue>
    </source>
</reference>
<dbReference type="AlphaFoldDB" id="A0A9D4S2R4"/>
<comment type="caution">
    <text evidence="2">The sequence shown here is derived from an EMBL/GenBank/DDBJ whole genome shotgun (WGS) entry which is preliminary data.</text>
</comment>